<dbReference type="Pfam" id="PF01370">
    <property type="entry name" value="Epimerase"/>
    <property type="match status" value="1"/>
</dbReference>
<evidence type="ECO:0000313" key="3">
    <source>
        <dbReference type="EMBL" id="PDT48582.1"/>
    </source>
</evidence>
<dbReference type="RefSeq" id="WP_037431306.1">
    <property type="nucleotide sequence ID" value="NZ_NWTC01000005.1"/>
</dbReference>
<keyword evidence="1" id="KW-0520">NAD</keyword>
<evidence type="ECO:0000256" key="1">
    <source>
        <dbReference type="ARBA" id="ARBA00023027"/>
    </source>
</evidence>
<reference evidence="3 4" key="1">
    <citation type="submission" date="2017-09" db="EMBL/GenBank/DDBJ databases">
        <title>Comparative genomics of rhizobia isolated from Phaseolus vulgaris in China.</title>
        <authorList>
            <person name="Tong W."/>
        </authorList>
    </citation>
    <scope>NUCLEOTIDE SEQUENCE [LARGE SCALE GENOMIC DNA]</scope>
    <source>
        <strain evidence="3 4">PCH1</strain>
    </source>
</reference>
<evidence type="ECO:0000259" key="2">
    <source>
        <dbReference type="Pfam" id="PF01370"/>
    </source>
</evidence>
<dbReference type="PANTHER" id="PTHR43574">
    <property type="entry name" value="EPIMERASE-RELATED"/>
    <property type="match status" value="1"/>
</dbReference>
<dbReference type="AlphaFoldDB" id="A0A2A6M249"/>
<dbReference type="EMBL" id="NWTC01000005">
    <property type="protein sequence ID" value="PDT48582.1"/>
    <property type="molecule type" value="Genomic_DNA"/>
</dbReference>
<gene>
    <name evidence="3" type="ORF">CO661_08985</name>
</gene>
<feature type="domain" description="NAD-dependent epimerase/dehydratase" evidence="2">
    <location>
        <begin position="101"/>
        <end position="166"/>
    </location>
</feature>
<dbReference type="CDD" id="cd05266">
    <property type="entry name" value="SDR_a4"/>
    <property type="match status" value="1"/>
</dbReference>
<dbReference type="SUPFAM" id="SSF51735">
    <property type="entry name" value="NAD(P)-binding Rossmann-fold domains"/>
    <property type="match status" value="1"/>
</dbReference>
<protein>
    <submittedName>
        <fullName evidence="3">NAD(P)-dependent oxidoreductase</fullName>
    </submittedName>
</protein>
<evidence type="ECO:0000313" key="4">
    <source>
        <dbReference type="Proteomes" id="UP000220353"/>
    </source>
</evidence>
<accession>A0A2A6M249</accession>
<sequence length="291" mass="31183">MHVLILGAGYSGTAIAKAFASTAQSVTGTTRSPEKRATLKAAGIEPLLFDGNEISPELAEAMRKTTHLVQSIAPGRDGDPMFRAATPPLDGLLPNLRWVGYLSTVGVYGDHGGGWVSEETPLKPVSQRSVERVEAENAWLDHGARQGIPVAVLRLAGIYGPGRNAFRNLSEGTARRVVKANQVFNRIRVEDVGAAAAFLAGGSAGGIFNVTDDEPAPPQDVVAEAARLMGVTPPPEVPFETAEMSPMARSFYGENKRVSNQRLRQAGFDFAFPNYRVSLAQLWTSGIWRGE</sequence>
<comment type="caution">
    <text evidence="3">The sequence shown here is derived from an EMBL/GenBank/DDBJ whole genome shotgun (WGS) entry which is preliminary data.</text>
</comment>
<dbReference type="InterPro" id="IPR036291">
    <property type="entry name" value="NAD(P)-bd_dom_sf"/>
</dbReference>
<dbReference type="Proteomes" id="UP000220353">
    <property type="component" value="Unassembled WGS sequence"/>
</dbReference>
<dbReference type="Gene3D" id="3.40.50.720">
    <property type="entry name" value="NAD(P)-binding Rossmann-like Domain"/>
    <property type="match status" value="1"/>
</dbReference>
<organism evidence="3 4">
    <name type="scientific">Rhizobium fredii</name>
    <name type="common">Sinorhizobium fredii</name>
    <dbReference type="NCBI Taxonomy" id="380"/>
    <lineage>
        <taxon>Bacteria</taxon>
        <taxon>Pseudomonadati</taxon>
        <taxon>Pseudomonadota</taxon>
        <taxon>Alphaproteobacteria</taxon>
        <taxon>Hyphomicrobiales</taxon>
        <taxon>Rhizobiaceae</taxon>
        <taxon>Sinorhizobium/Ensifer group</taxon>
        <taxon>Sinorhizobium</taxon>
    </lineage>
</organism>
<name>A0A2A6M249_RHIFR</name>
<proteinExistence type="predicted"/>
<dbReference type="InterPro" id="IPR001509">
    <property type="entry name" value="Epimerase_deHydtase"/>
</dbReference>